<dbReference type="Gene3D" id="2.30.29.30">
    <property type="entry name" value="Pleckstrin-homology domain (PH domain)/Phosphotyrosine-binding domain (PTB)"/>
    <property type="match status" value="1"/>
</dbReference>
<gene>
    <name evidence="4" type="primary">LOC106545949</name>
</gene>
<reference evidence="4" key="1">
    <citation type="submission" date="2025-08" db="UniProtKB">
        <authorList>
            <consortium name="RefSeq"/>
        </authorList>
    </citation>
    <scope>IDENTIFICATION</scope>
    <source>
        <tissue evidence="4">Skeletal muscle</tissue>
    </source>
</reference>
<organism evidence="3 4">
    <name type="scientific">Thamnophis sirtalis</name>
    <dbReference type="NCBI Taxonomy" id="35019"/>
    <lineage>
        <taxon>Eukaryota</taxon>
        <taxon>Metazoa</taxon>
        <taxon>Chordata</taxon>
        <taxon>Craniata</taxon>
        <taxon>Vertebrata</taxon>
        <taxon>Euteleostomi</taxon>
        <taxon>Lepidosauria</taxon>
        <taxon>Squamata</taxon>
        <taxon>Bifurcata</taxon>
        <taxon>Unidentata</taxon>
        <taxon>Episquamata</taxon>
        <taxon>Toxicofera</taxon>
        <taxon>Serpentes</taxon>
        <taxon>Colubroidea</taxon>
        <taxon>Colubridae</taxon>
        <taxon>Natricinae</taxon>
        <taxon>Thamnophis</taxon>
    </lineage>
</organism>
<dbReference type="PROSITE" id="PS01179">
    <property type="entry name" value="PID"/>
    <property type="match status" value="1"/>
</dbReference>
<feature type="domain" description="PID" evidence="2">
    <location>
        <begin position="156"/>
        <end position="245"/>
    </location>
</feature>
<dbReference type="InterPro" id="IPR051235">
    <property type="entry name" value="CEP152/SHC-Transforming"/>
</dbReference>
<dbReference type="Pfam" id="PF00640">
    <property type="entry name" value="PID"/>
    <property type="match status" value="1"/>
</dbReference>
<dbReference type="PANTHER" id="PTHR10337">
    <property type="entry name" value="SHC TRANSFORMING PROTEIN"/>
    <property type="match status" value="1"/>
</dbReference>
<dbReference type="Proteomes" id="UP000504617">
    <property type="component" value="Unplaced"/>
</dbReference>
<proteinExistence type="predicted"/>
<feature type="compositionally biased region" description="Low complexity" evidence="1">
    <location>
        <begin position="1"/>
        <end position="12"/>
    </location>
</feature>
<dbReference type="RefSeq" id="XP_013918157.1">
    <property type="nucleotide sequence ID" value="XM_014062682.1"/>
</dbReference>
<dbReference type="GO" id="GO:0007169">
    <property type="term" value="P:cell surface receptor protein tyrosine kinase signaling pathway"/>
    <property type="evidence" value="ECO:0007669"/>
    <property type="project" value="TreeGrafter"/>
</dbReference>
<dbReference type="InterPro" id="IPR006020">
    <property type="entry name" value="PTB/PI_dom"/>
</dbReference>
<dbReference type="KEGG" id="tsr:106545949"/>
<feature type="region of interest" description="Disordered" evidence="1">
    <location>
        <begin position="111"/>
        <end position="136"/>
    </location>
</feature>
<dbReference type="InterPro" id="IPR006019">
    <property type="entry name" value="PID_Shc-like"/>
</dbReference>
<dbReference type="OrthoDB" id="9938362at2759"/>
<feature type="region of interest" description="Disordered" evidence="1">
    <location>
        <begin position="1"/>
        <end position="30"/>
    </location>
</feature>
<protein>
    <submittedName>
        <fullName evidence="4">SHC-transforming protein 2-like</fullName>
    </submittedName>
</protein>
<name>A0A6I9XVN9_9SAUR</name>
<dbReference type="SUPFAM" id="SSF50729">
    <property type="entry name" value="PH domain-like"/>
    <property type="match status" value="1"/>
</dbReference>
<sequence>MSSKVTAATPLSSPAPPAAPVNPPSPLGEEQEVVTTFCTLLPKMPQWKFSSPSGFLSRSPSSANKDLSSSVKTGSLAEAEGVAVPSSASGSGLAAVLSACEPVCATPCSRLKGGTSESRKTPRAPGPRAPGEEWSRKGSFISKPVQGWLHPDDRVLGPGVSYIVRYMGCIEILQSMRSLDFNTRTQVTKLVDIWFCFSQAPNKSLFSILGKSNLRFAGISIAVNISIDGLNLMIPTTRQEMRDYPTIVEKPECQLQEVLDL</sequence>
<dbReference type="PANTHER" id="PTHR10337:SF5">
    <property type="entry name" value="SHC-TRANSFORMING PROTEIN 2"/>
    <property type="match status" value="1"/>
</dbReference>
<evidence type="ECO:0000313" key="3">
    <source>
        <dbReference type="Proteomes" id="UP000504617"/>
    </source>
</evidence>
<evidence type="ECO:0000256" key="1">
    <source>
        <dbReference type="SAM" id="MobiDB-lite"/>
    </source>
</evidence>
<dbReference type="GO" id="GO:0005886">
    <property type="term" value="C:plasma membrane"/>
    <property type="evidence" value="ECO:0007669"/>
    <property type="project" value="TreeGrafter"/>
</dbReference>
<evidence type="ECO:0000313" key="4">
    <source>
        <dbReference type="RefSeq" id="XP_013918157.1"/>
    </source>
</evidence>
<dbReference type="GeneID" id="106545949"/>
<feature type="compositionally biased region" description="Pro residues" evidence="1">
    <location>
        <begin position="13"/>
        <end position="26"/>
    </location>
</feature>
<accession>A0A6I9XVN9</accession>
<evidence type="ECO:0000259" key="2">
    <source>
        <dbReference type="PROSITE" id="PS01179"/>
    </source>
</evidence>
<keyword evidence="3" id="KW-1185">Reference proteome</keyword>
<dbReference type="GO" id="GO:0030971">
    <property type="term" value="F:receptor tyrosine kinase binding"/>
    <property type="evidence" value="ECO:0007669"/>
    <property type="project" value="TreeGrafter"/>
</dbReference>
<dbReference type="InterPro" id="IPR011993">
    <property type="entry name" value="PH-like_dom_sf"/>
</dbReference>
<dbReference type="PRINTS" id="PR00629">
    <property type="entry name" value="SHCPIDOMAIN"/>
</dbReference>
<dbReference type="AlphaFoldDB" id="A0A6I9XVN9"/>
<dbReference type="GO" id="GO:0035556">
    <property type="term" value="P:intracellular signal transduction"/>
    <property type="evidence" value="ECO:0007669"/>
    <property type="project" value="InterPro"/>
</dbReference>